<dbReference type="KEGG" id="nfl:COO91_09911"/>
<dbReference type="EMBL" id="CP024791">
    <property type="protein sequence ID" value="AUB43725.1"/>
    <property type="molecule type" value="Genomic_DNA"/>
</dbReference>
<organism evidence="1 2">
    <name type="scientific">Nostoc flagelliforme CCNUN1</name>
    <dbReference type="NCBI Taxonomy" id="2038116"/>
    <lineage>
        <taxon>Bacteria</taxon>
        <taxon>Bacillati</taxon>
        <taxon>Cyanobacteriota</taxon>
        <taxon>Cyanophyceae</taxon>
        <taxon>Nostocales</taxon>
        <taxon>Nostocaceae</taxon>
        <taxon>Nostoc</taxon>
    </lineage>
</organism>
<protein>
    <submittedName>
        <fullName evidence="1">Uncharacterized protein</fullName>
    </submittedName>
</protein>
<accession>A0A2K8T9I4</accession>
<keyword evidence="1" id="KW-0614">Plasmid</keyword>
<geneLocation type="plasmid" evidence="2">
    <name>pnfsy06</name>
</geneLocation>
<evidence type="ECO:0000313" key="2">
    <source>
        <dbReference type="Proteomes" id="UP000232003"/>
    </source>
</evidence>
<proteinExistence type="predicted"/>
<gene>
    <name evidence="1" type="ORF">COO91_09911</name>
</gene>
<reference evidence="1 2" key="1">
    <citation type="submission" date="2017-11" db="EMBL/GenBank/DDBJ databases">
        <title>Complete genome of a free-living desiccation-tolerant cyanobacterium and its photosynthetic adaptation to extreme terrestrial habitat.</title>
        <authorList>
            <person name="Shang J."/>
        </authorList>
    </citation>
    <scope>NUCLEOTIDE SEQUENCE [LARGE SCALE GENOMIC DNA]</scope>
    <source>
        <strain evidence="1 2">CCNUN1</strain>
        <plasmid evidence="2">pnfsy06</plasmid>
    </source>
</reference>
<evidence type="ECO:0000313" key="1">
    <source>
        <dbReference type="EMBL" id="AUB43725.1"/>
    </source>
</evidence>
<keyword evidence="2" id="KW-1185">Reference proteome</keyword>
<dbReference type="Proteomes" id="UP000232003">
    <property type="component" value="Plasmid pNFSY06"/>
</dbReference>
<dbReference type="AlphaFoldDB" id="A0A2K8T9I4"/>
<name>A0A2K8T9I4_9NOSO</name>
<sequence>MKNGSSDRNLWQPSKSFNLFLINQYLCQNKSLQKFWQKWQKD</sequence>